<organism evidence="3 4">
    <name type="scientific">Algoriphagus zhangzhouensis</name>
    <dbReference type="NCBI Taxonomy" id="1073327"/>
    <lineage>
        <taxon>Bacteria</taxon>
        <taxon>Pseudomonadati</taxon>
        <taxon>Bacteroidota</taxon>
        <taxon>Cytophagia</taxon>
        <taxon>Cytophagales</taxon>
        <taxon>Cyclobacteriaceae</taxon>
        <taxon>Algoriphagus</taxon>
    </lineage>
</organism>
<gene>
    <name evidence="3" type="ORF">SAMN04488108_3478</name>
</gene>
<accession>A0A1M7ZHW5</accession>
<dbReference type="PANTHER" id="PTHR11927">
    <property type="entry name" value="GALACTOSIDE 2-L-FUCOSYLTRANSFERASE"/>
    <property type="match status" value="1"/>
</dbReference>
<dbReference type="GO" id="GO:0016020">
    <property type="term" value="C:membrane"/>
    <property type="evidence" value="ECO:0007669"/>
    <property type="project" value="InterPro"/>
</dbReference>
<dbReference type="EMBL" id="FRXN01000005">
    <property type="protein sequence ID" value="SHO64478.1"/>
    <property type="molecule type" value="Genomic_DNA"/>
</dbReference>
<dbReference type="STRING" id="1073327.SAMN04488108_3478"/>
<keyword evidence="1" id="KW-0328">Glycosyltransferase</keyword>
<name>A0A1M7ZHW5_9BACT</name>
<dbReference type="Proteomes" id="UP000184609">
    <property type="component" value="Unassembled WGS sequence"/>
</dbReference>
<dbReference type="CDD" id="cd11301">
    <property type="entry name" value="Fut1_Fut2_like"/>
    <property type="match status" value="1"/>
</dbReference>
<dbReference type="Gene3D" id="3.40.50.11350">
    <property type="match status" value="1"/>
</dbReference>
<sequence length="294" mass="34315">MIVKLEGGLGNQFYQYASAKAIARNSGSKFLVLSRMDSPNDSRRHNHLGLFKIRTPLVNRAKSFMLRLMFVNKWGLGKKLRKFAKKQGLSLVHDPENGFYPNILDGISGNILLLGYWQSYRYFEDIKEEIKEEFQLKESPSDSMNISFLKEIQDSESVALHIRRGDYVNDPYFLENFGTCSLSYYQNAIKYITDKVKDPHFYVFSDDPEWVKSNLKIDFPHTFVTHNLGKSDYEDFRLMHSCHHFIVANSSFSWWSAWLGSREDKIVICPDPWFAKDPMKLEDRVPNAWIKIKA</sequence>
<evidence type="ECO:0000313" key="4">
    <source>
        <dbReference type="Proteomes" id="UP000184609"/>
    </source>
</evidence>
<keyword evidence="2 3" id="KW-0808">Transferase</keyword>
<evidence type="ECO:0000256" key="1">
    <source>
        <dbReference type="ARBA" id="ARBA00022676"/>
    </source>
</evidence>
<evidence type="ECO:0000256" key="2">
    <source>
        <dbReference type="ARBA" id="ARBA00022679"/>
    </source>
</evidence>
<keyword evidence="4" id="KW-1185">Reference proteome</keyword>
<dbReference type="AlphaFoldDB" id="A0A1M7ZHW5"/>
<protein>
    <submittedName>
        <fullName evidence="3">Glycosyl transferase family 11</fullName>
    </submittedName>
</protein>
<proteinExistence type="predicted"/>
<dbReference type="GO" id="GO:0005975">
    <property type="term" value="P:carbohydrate metabolic process"/>
    <property type="evidence" value="ECO:0007669"/>
    <property type="project" value="InterPro"/>
</dbReference>
<reference evidence="4" key="1">
    <citation type="submission" date="2016-12" db="EMBL/GenBank/DDBJ databases">
        <authorList>
            <person name="Varghese N."/>
            <person name="Submissions S."/>
        </authorList>
    </citation>
    <scope>NUCLEOTIDE SEQUENCE [LARGE SCALE GENOMIC DNA]</scope>
    <source>
        <strain evidence="4">DSM 25035</strain>
    </source>
</reference>
<dbReference type="InterPro" id="IPR002516">
    <property type="entry name" value="Glyco_trans_11"/>
</dbReference>
<dbReference type="GO" id="GO:0008107">
    <property type="term" value="F:galactoside 2-alpha-L-fucosyltransferase activity"/>
    <property type="evidence" value="ECO:0007669"/>
    <property type="project" value="InterPro"/>
</dbReference>
<dbReference type="PANTHER" id="PTHR11927:SF9">
    <property type="entry name" value="L-FUCOSYLTRANSFERASE"/>
    <property type="match status" value="1"/>
</dbReference>
<dbReference type="Pfam" id="PF01531">
    <property type="entry name" value="Glyco_transf_11"/>
    <property type="match status" value="1"/>
</dbReference>
<evidence type="ECO:0000313" key="3">
    <source>
        <dbReference type="EMBL" id="SHO64478.1"/>
    </source>
</evidence>